<organism evidence="1 2">
    <name type="scientific">Popillia japonica</name>
    <name type="common">Japanese beetle</name>
    <dbReference type="NCBI Taxonomy" id="7064"/>
    <lineage>
        <taxon>Eukaryota</taxon>
        <taxon>Metazoa</taxon>
        <taxon>Ecdysozoa</taxon>
        <taxon>Arthropoda</taxon>
        <taxon>Hexapoda</taxon>
        <taxon>Insecta</taxon>
        <taxon>Pterygota</taxon>
        <taxon>Neoptera</taxon>
        <taxon>Endopterygota</taxon>
        <taxon>Coleoptera</taxon>
        <taxon>Polyphaga</taxon>
        <taxon>Scarabaeiformia</taxon>
        <taxon>Scarabaeidae</taxon>
        <taxon>Rutelinae</taxon>
        <taxon>Popillia</taxon>
    </lineage>
</organism>
<sequence length="116" mass="13442">MRKGVSLYTCIQKRPLPKKLNSKGATRFGCLSDGIGEDADASTFHRHLSLIVITLLHRYCAVFYVDNLRAEEALDEFPRIWGRRMGDLWNNLRAEEALDEFPRIWGRRMGDLWTTS</sequence>
<proteinExistence type="predicted"/>
<dbReference type="AlphaFoldDB" id="A0AAW1KGN5"/>
<evidence type="ECO:0000313" key="2">
    <source>
        <dbReference type="Proteomes" id="UP001458880"/>
    </source>
</evidence>
<gene>
    <name evidence="1" type="ORF">QE152_g24413</name>
</gene>
<reference evidence="1 2" key="1">
    <citation type="journal article" date="2024" name="BMC Genomics">
        <title>De novo assembly and annotation of Popillia japonica's genome with initial clues to its potential as an invasive pest.</title>
        <authorList>
            <person name="Cucini C."/>
            <person name="Boschi S."/>
            <person name="Funari R."/>
            <person name="Cardaioli E."/>
            <person name="Iannotti N."/>
            <person name="Marturano G."/>
            <person name="Paoli F."/>
            <person name="Bruttini M."/>
            <person name="Carapelli A."/>
            <person name="Frati F."/>
            <person name="Nardi F."/>
        </authorList>
    </citation>
    <scope>NUCLEOTIDE SEQUENCE [LARGE SCALE GENOMIC DNA]</scope>
    <source>
        <strain evidence="1">DMR45628</strain>
    </source>
</reference>
<name>A0AAW1KGN5_POPJA</name>
<protein>
    <submittedName>
        <fullName evidence="1">Uncharacterized protein</fullName>
    </submittedName>
</protein>
<dbReference type="Proteomes" id="UP001458880">
    <property type="component" value="Unassembled WGS sequence"/>
</dbReference>
<evidence type="ECO:0000313" key="1">
    <source>
        <dbReference type="EMBL" id="KAK9716998.1"/>
    </source>
</evidence>
<dbReference type="EMBL" id="JASPKY010000248">
    <property type="protein sequence ID" value="KAK9716998.1"/>
    <property type="molecule type" value="Genomic_DNA"/>
</dbReference>
<keyword evidence="2" id="KW-1185">Reference proteome</keyword>
<comment type="caution">
    <text evidence="1">The sequence shown here is derived from an EMBL/GenBank/DDBJ whole genome shotgun (WGS) entry which is preliminary data.</text>
</comment>
<accession>A0AAW1KGN5</accession>